<name>A0A1M7T3L2_9RHOB</name>
<dbReference type="Pfam" id="PF09361">
    <property type="entry name" value="Phasin_2"/>
    <property type="match status" value="1"/>
</dbReference>
<dbReference type="InterPro" id="IPR010127">
    <property type="entry name" value="Phasin_subfam-1"/>
</dbReference>
<dbReference type="EMBL" id="FRDL01000004">
    <property type="protein sequence ID" value="SHN65355.1"/>
    <property type="molecule type" value="Genomic_DNA"/>
</dbReference>
<accession>A0A1M7T3L2</accession>
<feature type="domain" description="Phasin" evidence="1">
    <location>
        <begin position="39"/>
        <end position="136"/>
    </location>
</feature>
<sequence length="162" mass="17991">MFDKFYTFEPEKFAELFKTADMTKFFEQAKMPMFDMTAVMDAQKKNMDALIAANKAVAAGYQDLFKKQVAIFEETMAAAQAQLSELKMDQLTPEASAKQAELVKTAFEKAVANMTELAEAAKKANMEAFEIVQARVKESIEEIKELAKNAQPAKPAKAAKTA</sequence>
<gene>
    <name evidence="2" type="ORF">SAMN05216200_10499</name>
</gene>
<reference evidence="2 3" key="1">
    <citation type="submission" date="2016-12" db="EMBL/GenBank/DDBJ databases">
        <authorList>
            <person name="Song W.-J."/>
            <person name="Kurnit D.M."/>
        </authorList>
    </citation>
    <scope>NUCLEOTIDE SEQUENCE [LARGE SCALE GENOMIC DNA]</scope>
    <source>
        <strain evidence="2 3">CGMCC 1.10808</strain>
    </source>
</reference>
<protein>
    <submittedName>
        <fullName evidence="2">Phasin family protein</fullName>
    </submittedName>
</protein>
<dbReference type="NCBIfam" id="TIGR01841">
    <property type="entry name" value="phasin"/>
    <property type="match status" value="1"/>
</dbReference>
<organism evidence="2 3">
    <name type="scientific">Oceanicella actignis</name>
    <dbReference type="NCBI Taxonomy" id="1189325"/>
    <lineage>
        <taxon>Bacteria</taxon>
        <taxon>Pseudomonadati</taxon>
        <taxon>Pseudomonadota</taxon>
        <taxon>Alphaproteobacteria</taxon>
        <taxon>Rhodobacterales</taxon>
        <taxon>Paracoccaceae</taxon>
        <taxon>Oceanicella</taxon>
    </lineage>
</organism>
<dbReference type="InterPro" id="IPR018968">
    <property type="entry name" value="Phasin"/>
</dbReference>
<dbReference type="Proteomes" id="UP000184066">
    <property type="component" value="Unassembled WGS sequence"/>
</dbReference>
<dbReference type="STRING" id="1189325.SAMN04488119_10499"/>
<keyword evidence="3" id="KW-1185">Reference proteome</keyword>
<evidence type="ECO:0000313" key="2">
    <source>
        <dbReference type="EMBL" id="SHN65355.1"/>
    </source>
</evidence>
<evidence type="ECO:0000313" key="3">
    <source>
        <dbReference type="Proteomes" id="UP000184066"/>
    </source>
</evidence>
<evidence type="ECO:0000259" key="1">
    <source>
        <dbReference type="Pfam" id="PF09361"/>
    </source>
</evidence>
<proteinExistence type="predicted"/>
<dbReference type="RefSeq" id="WP_072747066.1">
    <property type="nucleotide sequence ID" value="NZ_FOHL01000004.1"/>
</dbReference>
<dbReference type="AlphaFoldDB" id="A0A1M7T3L2"/>